<evidence type="ECO:0000256" key="12">
    <source>
        <dbReference type="ARBA" id="ARBA00023139"/>
    </source>
</evidence>
<accession>A0A3B0W8X7</accession>
<dbReference type="Gene3D" id="3.30.1950.10">
    <property type="entry name" value="wza like domain"/>
    <property type="match status" value="1"/>
</dbReference>
<evidence type="ECO:0000256" key="3">
    <source>
        <dbReference type="ARBA" id="ARBA00022448"/>
    </source>
</evidence>
<evidence type="ECO:0000256" key="8">
    <source>
        <dbReference type="ARBA" id="ARBA00023047"/>
    </source>
</evidence>
<keyword evidence="14" id="KW-0449">Lipoprotein</keyword>
<dbReference type="GO" id="GO:0015288">
    <property type="term" value="F:porin activity"/>
    <property type="evidence" value="ECO:0007669"/>
    <property type="project" value="UniProtKB-KW"/>
</dbReference>
<evidence type="ECO:0000259" key="15">
    <source>
        <dbReference type="Pfam" id="PF02563"/>
    </source>
</evidence>
<evidence type="ECO:0000256" key="7">
    <source>
        <dbReference type="ARBA" id="ARBA00022729"/>
    </source>
</evidence>
<reference evidence="18" key="1">
    <citation type="submission" date="2018-06" db="EMBL/GenBank/DDBJ databases">
        <authorList>
            <person name="Zhirakovskaya E."/>
        </authorList>
    </citation>
    <scope>NUCLEOTIDE SEQUENCE</scope>
</reference>
<keyword evidence="12" id="KW-0564">Palmitate</keyword>
<keyword evidence="6" id="KW-0812">Transmembrane</keyword>
<evidence type="ECO:0000259" key="17">
    <source>
        <dbReference type="Pfam" id="PF22461"/>
    </source>
</evidence>
<dbReference type="InterPro" id="IPR054765">
    <property type="entry name" value="SLBB_dom"/>
</dbReference>
<keyword evidence="8" id="KW-0625">Polysaccharide transport</keyword>
<comment type="similarity">
    <text evidence="2">Belongs to the BexD/CtrA/VexA family.</text>
</comment>
<dbReference type="Pfam" id="PF22461">
    <property type="entry name" value="SLBB_2"/>
    <property type="match status" value="1"/>
</dbReference>
<dbReference type="Pfam" id="PF02563">
    <property type="entry name" value="Poly_export"/>
    <property type="match status" value="1"/>
</dbReference>
<evidence type="ECO:0000256" key="10">
    <source>
        <dbReference type="ARBA" id="ARBA00023114"/>
    </source>
</evidence>
<evidence type="ECO:0000256" key="6">
    <source>
        <dbReference type="ARBA" id="ARBA00022692"/>
    </source>
</evidence>
<protein>
    <submittedName>
        <fullName evidence="18">Uncharacterized protein</fullName>
    </submittedName>
</protein>
<dbReference type="GO" id="GO:0006811">
    <property type="term" value="P:monoatomic ion transport"/>
    <property type="evidence" value="ECO:0007669"/>
    <property type="project" value="UniProtKB-KW"/>
</dbReference>
<dbReference type="Gene3D" id="3.10.560.10">
    <property type="entry name" value="Outer membrane lipoprotein wza domain like"/>
    <property type="match status" value="2"/>
</dbReference>
<evidence type="ECO:0000256" key="1">
    <source>
        <dbReference type="ARBA" id="ARBA00004571"/>
    </source>
</evidence>
<feature type="domain" description="Polysaccharide export protein N-terminal" evidence="15">
    <location>
        <begin position="22"/>
        <end position="92"/>
    </location>
</feature>
<keyword evidence="11" id="KW-0472">Membrane</keyword>
<evidence type="ECO:0000256" key="14">
    <source>
        <dbReference type="ARBA" id="ARBA00023288"/>
    </source>
</evidence>
<keyword evidence="3" id="KW-0813">Transport</keyword>
<evidence type="ECO:0000256" key="11">
    <source>
        <dbReference type="ARBA" id="ARBA00023136"/>
    </source>
</evidence>
<evidence type="ECO:0000256" key="2">
    <source>
        <dbReference type="ARBA" id="ARBA00009450"/>
    </source>
</evidence>
<keyword evidence="4" id="KW-1134">Transmembrane beta strand</keyword>
<gene>
    <name evidence="18" type="ORF">MNBD_GAMMA04-5</name>
</gene>
<evidence type="ECO:0000256" key="9">
    <source>
        <dbReference type="ARBA" id="ARBA00023065"/>
    </source>
</evidence>
<evidence type="ECO:0000313" key="18">
    <source>
        <dbReference type="EMBL" id="VAW47662.1"/>
    </source>
</evidence>
<evidence type="ECO:0000256" key="4">
    <source>
        <dbReference type="ARBA" id="ARBA00022452"/>
    </source>
</evidence>
<dbReference type="EMBL" id="UOFB01000213">
    <property type="protein sequence ID" value="VAW47662.1"/>
    <property type="molecule type" value="Genomic_DNA"/>
</dbReference>
<dbReference type="InterPro" id="IPR003715">
    <property type="entry name" value="Poly_export_N"/>
</dbReference>
<feature type="domain" description="SLBB" evidence="17">
    <location>
        <begin position="98"/>
        <end position="183"/>
    </location>
</feature>
<dbReference type="GO" id="GO:0015159">
    <property type="term" value="F:polysaccharide transmembrane transporter activity"/>
    <property type="evidence" value="ECO:0007669"/>
    <property type="project" value="InterPro"/>
</dbReference>
<keyword evidence="5" id="KW-0762">Sugar transport</keyword>
<keyword evidence="9" id="KW-0406">Ion transport</keyword>
<dbReference type="PANTHER" id="PTHR33619">
    <property type="entry name" value="POLYSACCHARIDE EXPORT PROTEIN GFCE-RELATED"/>
    <property type="match status" value="1"/>
</dbReference>
<name>A0A3B0W8X7_9ZZZZ</name>
<evidence type="ECO:0000259" key="16">
    <source>
        <dbReference type="Pfam" id="PF10531"/>
    </source>
</evidence>
<evidence type="ECO:0000256" key="5">
    <source>
        <dbReference type="ARBA" id="ARBA00022597"/>
    </source>
</evidence>
<evidence type="ECO:0000256" key="13">
    <source>
        <dbReference type="ARBA" id="ARBA00023237"/>
    </source>
</evidence>
<keyword evidence="10" id="KW-0626">Porin</keyword>
<proteinExistence type="inferred from homology"/>
<dbReference type="InterPro" id="IPR049712">
    <property type="entry name" value="Poly_export"/>
</dbReference>
<dbReference type="InterPro" id="IPR019554">
    <property type="entry name" value="Soluble_ligand-bd"/>
</dbReference>
<dbReference type="PANTHER" id="PTHR33619:SF3">
    <property type="entry name" value="POLYSACCHARIDE EXPORT PROTEIN GFCE-RELATED"/>
    <property type="match status" value="1"/>
</dbReference>
<keyword evidence="13" id="KW-0998">Cell outer membrane</keyword>
<dbReference type="GO" id="GO:0009279">
    <property type="term" value="C:cell outer membrane"/>
    <property type="evidence" value="ECO:0007669"/>
    <property type="project" value="UniProtKB-SubCell"/>
</dbReference>
<dbReference type="Pfam" id="PF10531">
    <property type="entry name" value="SLBB"/>
    <property type="match status" value="1"/>
</dbReference>
<sequence>MKRLIIVLLLSFSTAVFAIDNVLDGGDLVRVSVYGNPDLTTEAKVSASGMLNFPLIGEIKVGGLSAPETEQLIANRLMIEGFLKQAQVNVIVLQSNSQQVSILGQVMKPGKYSIESGSKTLFDFIALSGGVSAKGSSVITILRMAETPPKRFSVNIDQLFLKSSVEVVKQSNINMIAGDVIYVPEAPVFYVFGEANRPGVYRYKPGMTVAQAISAGGGVSVRGTERGIDIDRRNKEGKLVKLSASLSSEIVADDVVMIQERLF</sequence>
<comment type="subcellular location">
    <subcellularLocation>
        <location evidence="1">Cell outer membrane</location>
        <topology evidence="1">Multi-pass membrane protein</topology>
    </subcellularLocation>
</comment>
<feature type="domain" description="Soluble ligand binding" evidence="16">
    <location>
        <begin position="188"/>
        <end position="239"/>
    </location>
</feature>
<dbReference type="GO" id="GO:0046930">
    <property type="term" value="C:pore complex"/>
    <property type="evidence" value="ECO:0007669"/>
    <property type="project" value="UniProtKB-KW"/>
</dbReference>
<organism evidence="18">
    <name type="scientific">hydrothermal vent metagenome</name>
    <dbReference type="NCBI Taxonomy" id="652676"/>
    <lineage>
        <taxon>unclassified sequences</taxon>
        <taxon>metagenomes</taxon>
        <taxon>ecological metagenomes</taxon>
    </lineage>
</organism>
<keyword evidence="7" id="KW-0732">Signal</keyword>
<dbReference type="AlphaFoldDB" id="A0A3B0W8X7"/>